<keyword evidence="1" id="KW-1133">Transmembrane helix</keyword>
<feature type="transmembrane region" description="Helical" evidence="1">
    <location>
        <begin position="93"/>
        <end position="116"/>
    </location>
</feature>
<comment type="caution">
    <text evidence="3">The sequence shown here is derived from an EMBL/GenBank/DDBJ whole genome shotgun (WGS) entry which is preliminary data.</text>
</comment>
<dbReference type="Proteomes" id="UP001610446">
    <property type="component" value="Unassembled WGS sequence"/>
</dbReference>
<keyword evidence="1" id="KW-0472">Membrane</keyword>
<evidence type="ECO:0000256" key="1">
    <source>
        <dbReference type="SAM" id="Phobius"/>
    </source>
</evidence>
<name>A0ABR4KJJ5_9EURO</name>
<evidence type="ECO:0000313" key="4">
    <source>
        <dbReference type="Proteomes" id="UP001610446"/>
    </source>
</evidence>
<organism evidence="3 4">
    <name type="scientific">Aspergillus pseudoustus</name>
    <dbReference type="NCBI Taxonomy" id="1810923"/>
    <lineage>
        <taxon>Eukaryota</taxon>
        <taxon>Fungi</taxon>
        <taxon>Dikarya</taxon>
        <taxon>Ascomycota</taxon>
        <taxon>Pezizomycotina</taxon>
        <taxon>Eurotiomycetes</taxon>
        <taxon>Eurotiomycetidae</taxon>
        <taxon>Eurotiales</taxon>
        <taxon>Aspergillaceae</taxon>
        <taxon>Aspergillus</taxon>
        <taxon>Aspergillus subgen. Nidulantes</taxon>
    </lineage>
</organism>
<gene>
    <name evidence="3" type="ORF">BJY01DRAFT_96871</name>
</gene>
<dbReference type="EMBL" id="JBFXLU010000025">
    <property type="protein sequence ID" value="KAL2852457.1"/>
    <property type="molecule type" value="Genomic_DNA"/>
</dbReference>
<sequence length="117" mass="13401">MAFAFLFSINFLAYTQGYVRLGCQGCCLGNLREFISSPVLLLLRLHCSIWMREVVDFTKFIPPISLLLRFPIGISFAYRCARGCLSHAVSLCFFFFFFSFLLLPCWGLCMLDPFLVA</sequence>
<proteinExistence type="predicted"/>
<keyword evidence="1" id="KW-0812">Transmembrane</keyword>
<accession>A0ABR4KJJ5</accession>
<protein>
    <submittedName>
        <fullName evidence="3">Uncharacterized protein</fullName>
    </submittedName>
</protein>
<keyword evidence="2" id="KW-0732">Signal</keyword>
<feature type="chain" id="PRO_5047090575" evidence="2">
    <location>
        <begin position="18"/>
        <end position="117"/>
    </location>
</feature>
<keyword evidence="4" id="KW-1185">Reference proteome</keyword>
<evidence type="ECO:0000313" key="3">
    <source>
        <dbReference type="EMBL" id="KAL2852457.1"/>
    </source>
</evidence>
<feature type="signal peptide" evidence="2">
    <location>
        <begin position="1"/>
        <end position="17"/>
    </location>
</feature>
<evidence type="ECO:0000256" key="2">
    <source>
        <dbReference type="SAM" id="SignalP"/>
    </source>
</evidence>
<reference evidence="3 4" key="1">
    <citation type="submission" date="2024-07" db="EMBL/GenBank/DDBJ databases">
        <title>Section-level genome sequencing and comparative genomics of Aspergillus sections Usti and Cavernicolus.</title>
        <authorList>
            <consortium name="Lawrence Berkeley National Laboratory"/>
            <person name="Nybo J.L."/>
            <person name="Vesth T.C."/>
            <person name="Theobald S."/>
            <person name="Frisvad J.C."/>
            <person name="Larsen T.O."/>
            <person name="Kjaerboelling I."/>
            <person name="Rothschild-Mancinelli K."/>
            <person name="Lyhne E.K."/>
            <person name="Kogle M.E."/>
            <person name="Barry K."/>
            <person name="Clum A."/>
            <person name="Na H."/>
            <person name="Ledsgaard L."/>
            <person name="Lin J."/>
            <person name="Lipzen A."/>
            <person name="Kuo A."/>
            <person name="Riley R."/>
            <person name="Mondo S."/>
            <person name="Labutti K."/>
            <person name="Haridas S."/>
            <person name="Pangalinan J."/>
            <person name="Salamov A.A."/>
            <person name="Simmons B.A."/>
            <person name="Magnuson J.K."/>
            <person name="Chen J."/>
            <person name="Drula E."/>
            <person name="Henrissat B."/>
            <person name="Wiebenga A."/>
            <person name="Lubbers R.J."/>
            <person name="Gomes A.C."/>
            <person name="Makela M.R."/>
            <person name="Stajich J."/>
            <person name="Grigoriev I.V."/>
            <person name="Mortensen U.H."/>
            <person name="De Vries R.P."/>
            <person name="Baker S.E."/>
            <person name="Andersen M.R."/>
        </authorList>
    </citation>
    <scope>NUCLEOTIDE SEQUENCE [LARGE SCALE GENOMIC DNA]</scope>
    <source>
        <strain evidence="3 4">CBS 123904</strain>
    </source>
</reference>